<dbReference type="PANTHER" id="PTHR42812:SF5">
    <property type="entry name" value="ENDO-ARABINASE"/>
    <property type="match status" value="1"/>
</dbReference>
<keyword evidence="6" id="KW-0732">Signal</keyword>
<proteinExistence type="inferred from homology"/>
<dbReference type="Pfam" id="PF04616">
    <property type="entry name" value="Glyco_hydro_43"/>
    <property type="match status" value="1"/>
</dbReference>
<dbReference type="CDD" id="cd08999">
    <property type="entry name" value="GH43_ABN-like"/>
    <property type="match status" value="1"/>
</dbReference>
<dbReference type="OrthoDB" id="3879658at2759"/>
<dbReference type="InterPro" id="IPR051795">
    <property type="entry name" value="Glycosyl_Hydrlase_43"/>
</dbReference>
<dbReference type="PANTHER" id="PTHR42812">
    <property type="entry name" value="BETA-XYLOSIDASE"/>
    <property type="match status" value="1"/>
</dbReference>
<dbReference type="GO" id="GO:0004553">
    <property type="term" value="F:hydrolase activity, hydrolyzing O-glycosyl compounds"/>
    <property type="evidence" value="ECO:0007669"/>
    <property type="project" value="InterPro"/>
</dbReference>
<evidence type="ECO:0000256" key="5">
    <source>
        <dbReference type="RuleBase" id="RU361187"/>
    </source>
</evidence>
<keyword evidence="3 5" id="KW-0326">Glycosidase</keyword>
<dbReference type="EMBL" id="MU006017">
    <property type="protein sequence ID" value="KAF2858124.1"/>
    <property type="molecule type" value="Genomic_DNA"/>
</dbReference>
<dbReference type="AlphaFoldDB" id="A0A6A7BSB5"/>
<feature type="chain" id="PRO_5025640701" evidence="6">
    <location>
        <begin position="19"/>
        <end position="389"/>
    </location>
</feature>
<dbReference type="InterPro" id="IPR023296">
    <property type="entry name" value="Glyco_hydro_beta-prop_sf"/>
</dbReference>
<accession>A0A6A7BSB5</accession>
<dbReference type="SUPFAM" id="SSF75005">
    <property type="entry name" value="Arabinanase/levansucrase/invertase"/>
    <property type="match status" value="1"/>
</dbReference>
<protein>
    <submittedName>
        <fullName evidence="7">Glycoside hydrolase family 43 protein</fullName>
    </submittedName>
</protein>
<keyword evidence="2 5" id="KW-0378">Hydrolase</keyword>
<feature type="site" description="Important for catalytic activity, responsible for pKa modulation of the active site Glu and correct orientation of both the proton donor and substrate" evidence="4">
    <location>
        <position position="216"/>
    </location>
</feature>
<evidence type="ECO:0000313" key="7">
    <source>
        <dbReference type="EMBL" id="KAF2858124.1"/>
    </source>
</evidence>
<evidence type="ECO:0000256" key="6">
    <source>
        <dbReference type="SAM" id="SignalP"/>
    </source>
</evidence>
<gene>
    <name evidence="7" type="ORF">K470DRAFT_272709</name>
</gene>
<organism evidence="7 8">
    <name type="scientific">Piedraia hortae CBS 480.64</name>
    <dbReference type="NCBI Taxonomy" id="1314780"/>
    <lineage>
        <taxon>Eukaryota</taxon>
        <taxon>Fungi</taxon>
        <taxon>Dikarya</taxon>
        <taxon>Ascomycota</taxon>
        <taxon>Pezizomycotina</taxon>
        <taxon>Dothideomycetes</taxon>
        <taxon>Dothideomycetidae</taxon>
        <taxon>Capnodiales</taxon>
        <taxon>Piedraiaceae</taxon>
        <taxon>Piedraia</taxon>
    </lineage>
</organism>
<feature type="signal peptide" evidence="6">
    <location>
        <begin position="1"/>
        <end position="18"/>
    </location>
</feature>
<evidence type="ECO:0000256" key="1">
    <source>
        <dbReference type="ARBA" id="ARBA00009865"/>
    </source>
</evidence>
<dbReference type="InterPro" id="IPR006710">
    <property type="entry name" value="Glyco_hydro_43"/>
</dbReference>
<keyword evidence="8" id="KW-1185">Reference proteome</keyword>
<name>A0A6A7BSB5_9PEZI</name>
<evidence type="ECO:0000256" key="3">
    <source>
        <dbReference type="ARBA" id="ARBA00023295"/>
    </source>
</evidence>
<dbReference type="Proteomes" id="UP000799421">
    <property type="component" value="Unassembled WGS sequence"/>
</dbReference>
<dbReference type="GO" id="GO:0005975">
    <property type="term" value="P:carbohydrate metabolic process"/>
    <property type="evidence" value="ECO:0007669"/>
    <property type="project" value="InterPro"/>
</dbReference>
<comment type="similarity">
    <text evidence="1 5">Belongs to the glycosyl hydrolase 43 family.</text>
</comment>
<evidence type="ECO:0000256" key="4">
    <source>
        <dbReference type="PIRSR" id="PIRSR606710-2"/>
    </source>
</evidence>
<evidence type="ECO:0000256" key="2">
    <source>
        <dbReference type="ARBA" id="ARBA00022801"/>
    </source>
</evidence>
<reference evidence="7" key="1">
    <citation type="journal article" date="2020" name="Stud. Mycol.">
        <title>101 Dothideomycetes genomes: a test case for predicting lifestyles and emergence of pathogens.</title>
        <authorList>
            <person name="Haridas S."/>
            <person name="Albert R."/>
            <person name="Binder M."/>
            <person name="Bloem J."/>
            <person name="Labutti K."/>
            <person name="Salamov A."/>
            <person name="Andreopoulos B."/>
            <person name="Baker S."/>
            <person name="Barry K."/>
            <person name="Bills G."/>
            <person name="Bluhm B."/>
            <person name="Cannon C."/>
            <person name="Castanera R."/>
            <person name="Culley D."/>
            <person name="Daum C."/>
            <person name="Ezra D."/>
            <person name="Gonzalez J."/>
            <person name="Henrissat B."/>
            <person name="Kuo A."/>
            <person name="Liang C."/>
            <person name="Lipzen A."/>
            <person name="Lutzoni F."/>
            <person name="Magnuson J."/>
            <person name="Mondo S."/>
            <person name="Nolan M."/>
            <person name="Ohm R."/>
            <person name="Pangilinan J."/>
            <person name="Park H.-J."/>
            <person name="Ramirez L."/>
            <person name="Alfaro M."/>
            <person name="Sun H."/>
            <person name="Tritt A."/>
            <person name="Yoshinaga Y."/>
            <person name="Zwiers L.-H."/>
            <person name="Turgeon B."/>
            <person name="Goodwin S."/>
            <person name="Spatafora J."/>
            <person name="Crous P."/>
            <person name="Grigoriev I."/>
        </authorList>
    </citation>
    <scope>NUCLEOTIDE SEQUENCE</scope>
    <source>
        <strain evidence="7">CBS 480.64</strain>
    </source>
</reference>
<evidence type="ECO:0000313" key="8">
    <source>
        <dbReference type="Proteomes" id="UP000799421"/>
    </source>
</evidence>
<sequence>MLALLLSFAGVAVGAVLGRPPYARPPFANHTQSRDTNPHLGTNAHVNIALSENFPDPCLVNYNGTFVAFASNTVAGVPEDSKNLTLRSEAGVSNVQIATSTDLKTWNLLDISHDPLPKVGAWAVQGNFDNTRIPKATVWAPSVMRRTDGRYILYYSAYPNDAINATAPATVPELLGPHPPPHCIGAAVSRGNDPYGPYDPMDQPISCPIVAGGAIDADAFLDPVSNRIYVSYKIDGNNIGNGGVCGNTVEPVVPTPLMLQKMQPDGVTPDGTPIALLDRQPDDGPLIEAPAIARSPDGTYFLFYSSGCTRSPTYDIKYATSMHIEGPYERAQSPLLRTGDLGLHAPGSIGVRVDENGHYDVVFHARVQPDTRAMYSTKLMFKGNQVEFV</sequence>
<dbReference type="Gene3D" id="2.115.10.20">
    <property type="entry name" value="Glycosyl hydrolase domain, family 43"/>
    <property type="match status" value="1"/>
</dbReference>